<dbReference type="EMBL" id="JBHTAI010000001">
    <property type="protein sequence ID" value="MFC7147282.1"/>
    <property type="molecule type" value="Genomic_DNA"/>
</dbReference>
<gene>
    <name evidence="1" type="ORF">ACFQMJ_01935</name>
</gene>
<sequence>MPIRRYASLAALGLAAFAVVLLLGRLPSAERQLNDRLSIVSVFEPESAGWLTDDRLVDAMAAIPLANRPLKVVWNHGILAVDLRNDKPDVLQRDLALLIGYAYADVRNVKQVLIRVFETRGERKTLLLAAETRKTDWTDDNLEKLSLWTEDLATAPPERWPNVRWTITSEGRRRLENFANS</sequence>
<evidence type="ECO:0000313" key="1">
    <source>
        <dbReference type="EMBL" id="MFC7147282.1"/>
    </source>
</evidence>
<reference evidence="2" key="1">
    <citation type="journal article" date="2019" name="Int. J. Syst. Evol. Microbiol.">
        <title>The Global Catalogue of Microorganisms (GCM) 10K type strain sequencing project: providing services to taxonomists for standard genome sequencing and annotation.</title>
        <authorList>
            <consortium name="The Broad Institute Genomics Platform"/>
            <consortium name="The Broad Institute Genome Sequencing Center for Infectious Disease"/>
            <person name="Wu L."/>
            <person name="Ma J."/>
        </authorList>
    </citation>
    <scope>NUCLEOTIDE SEQUENCE [LARGE SCALE GENOMIC DNA]</scope>
    <source>
        <strain evidence="2">KCTC 12907</strain>
    </source>
</reference>
<protein>
    <submittedName>
        <fullName evidence="1">Uncharacterized protein</fullName>
    </submittedName>
</protein>
<accession>A0ABW2F703</accession>
<evidence type="ECO:0000313" key="2">
    <source>
        <dbReference type="Proteomes" id="UP001596378"/>
    </source>
</evidence>
<proteinExistence type="predicted"/>
<dbReference type="RefSeq" id="WP_378050561.1">
    <property type="nucleotide sequence ID" value="NZ_JBHMDN010000028.1"/>
</dbReference>
<organism evidence="1 2">
    <name type="scientific">Cohnella cellulosilytica</name>
    <dbReference type="NCBI Taxonomy" id="986710"/>
    <lineage>
        <taxon>Bacteria</taxon>
        <taxon>Bacillati</taxon>
        <taxon>Bacillota</taxon>
        <taxon>Bacilli</taxon>
        <taxon>Bacillales</taxon>
        <taxon>Paenibacillaceae</taxon>
        <taxon>Cohnella</taxon>
    </lineage>
</organism>
<keyword evidence="2" id="KW-1185">Reference proteome</keyword>
<name>A0ABW2F703_9BACL</name>
<comment type="caution">
    <text evidence="1">The sequence shown here is derived from an EMBL/GenBank/DDBJ whole genome shotgun (WGS) entry which is preliminary data.</text>
</comment>
<dbReference type="Proteomes" id="UP001596378">
    <property type="component" value="Unassembled WGS sequence"/>
</dbReference>